<dbReference type="EMBL" id="JAZGJU010000017">
    <property type="protein sequence ID" value="MEE6127724.1"/>
    <property type="molecule type" value="Genomic_DNA"/>
</dbReference>
<name>A0A1B8ZNH2_9FLAO</name>
<dbReference type="InterPro" id="IPR011652">
    <property type="entry name" value="MORN_2"/>
</dbReference>
<dbReference type="Pfam" id="PF07661">
    <property type="entry name" value="MORN_2"/>
    <property type="match status" value="2"/>
</dbReference>
<evidence type="ECO:0000313" key="4">
    <source>
        <dbReference type="EMBL" id="OCA73156.1"/>
    </source>
</evidence>
<reference evidence="3 6" key="3">
    <citation type="submission" date="2024-01" db="EMBL/GenBank/DDBJ databases">
        <title>Whole genome of Chryseobacterium arthrosphaerae NNCa 2741.</title>
        <authorList>
            <person name="Boriskina E.V."/>
            <person name="Gordinskaya N.A."/>
            <person name="Kropotov V.S."/>
            <person name="Alekseeva A.E."/>
            <person name="Makhova M.A."/>
            <person name="Kryazhev D.V."/>
            <person name="Shkurkina I.S."/>
        </authorList>
    </citation>
    <scope>NUCLEOTIDE SEQUENCE [LARGE SCALE GENOMIC DNA]</scope>
    <source>
        <strain evidence="3 6">NNCa 2741</strain>
    </source>
</reference>
<keyword evidence="2" id="KW-0732">Signal</keyword>
<evidence type="ECO:0000313" key="6">
    <source>
        <dbReference type="Proteomes" id="UP001350005"/>
    </source>
</evidence>
<gene>
    <name evidence="4" type="ORF">BBI00_01830</name>
    <name evidence="3" type="ORF">V2E39_10050</name>
</gene>
<feature type="compositionally biased region" description="Polar residues" evidence="1">
    <location>
        <begin position="490"/>
        <end position="500"/>
    </location>
</feature>
<dbReference type="RefSeq" id="WP_065397167.1">
    <property type="nucleotide sequence ID" value="NZ_JAKYXJ010000017.1"/>
</dbReference>
<feature type="signal peptide" evidence="2">
    <location>
        <begin position="1"/>
        <end position="20"/>
    </location>
</feature>
<reference evidence="4" key="2">
    <citation type="submission" date="2016-07" db="EMBL/GenBank/DDBJ databases">
        <authorList>
            <person name="Jeong J.-J."/>
            <person name="Kim D.W."/>
            <person name="Sang M.K."/>
            <person name="Choi I.-G."/>
            <person name="Kim K.D."/>
        </authorList>
    </citation>
    <scope>NUCLEOTIDE SEQUENCE</scope>
    <source>
        <strain evidence="4">CC-VM-7</strain>
    </source>
</reference>
<dbReference type="Proteomes" id="UP000093432">
    <property type="component" value="Unassembled WGS sequence"/>
</dbReference>
<dbReference type="Gene3D" id="3.90.930.1">
    <property type="match status" value="2"/>
</dbReference>
<dbReference type="SUPFAM" id="SSF82185">
    <property type="entry name" value="Histone H3 K4-specific methyltransferase SET7/9 N-terminal domain"/>
    <property type="match status" value="1"/>
</dbReference>
<organism evidence="4 5">
    <name type="scientific">Chryseobacterium arthrosphaerae</name>
    <dbReference type="NCBI Taxonomy" id="651561"/>
    <lineage>
        <taxon>Bacteria</taxon>
        <taxon>Pseudomonadati</taxon>
        <taxon>Bacteroidota</taxon>
        <taxon>Flavobacteriia</taxon>
        <taxon>Flavobacteriales</taxon>
        <taxon>Weeksellaceae</taxon>
        <taxon>Chryseobacterium group</taxon>
        <taxon>Chryseobacterium</taxon>
    </lineage>
</organism>
<evidence type="ECO:0000256" key="2">
    <source>
        <dbReference type="SAM" id="SignalP"/>
    </source>
</evidence>
<dbReference type="OrthoDB" id="830908at2"/>
<evidence type="ECO:0000256" key="1">
    <source>
        <dbReference type="SAM" id="MobiDB-lite"/>
    </source>
</evidence>
<evidence type="ECO:0000313" key="3">
    <source>
        <dbReference type="EMBL" id="MEE6127724.1"/>
    </source>
</evidence>
<evidence type="ECO:0000313" key="5">
    <source>
        <dbReference type="Proteomes" id="UP000093432"/>
    </source>
</evidence>
<feature type="region of interest" description="Disordered" evidence="1">
    <location>
        <begin position="490"/>
        <end position="509"/>
    </location>
</feature>
<dbReference type="Proteomes" id="UP001350005">
    <property type="component" value="Unassembled WGS sequence"/>
</dbReference>
<keyword evidence="6" id="KW-1185">Reference proteome</keyword>
<dbReference type="AlphaFoldDB" id="A0A1B8ZNH2"/>
<proteinExistence type="predicted"/>
<dbReference type="EMBL" id="MAYG01000001">
    <property type="protein sequence ID" value="OCA73156.1"/>
    <property type="molecule type" value="Genomic_DNA"/>
</dbReference>
<protein>
    <submittedName>
        <fullName evidence="3">Membrane-binding protein</fullName>
    </submittedName>
</protein>
<feature type="chain" id="PRO_5008620849" evidence="2">
    <location>
        <begin position="21"/>
        <end position="509"/>
    </location>
</feature>
<comment type="caution">
    <text evidence="4">The sequence shown here is derived from an EMBL/GenBank/DDBJ whole genome shotgun (WGS) entry which is preliminary data.</text>
</comment>
<reference evidence="5" key="1">
    <citation type="submission" date="2016-07" db="EMBL/GenBank/DDBJ databases">
        <authorList>
            <person name="Florea S."/>
            <person name="Webb J.S."/>
            <person name="Jaromczyk J."/>
            <person name="Schardl C.L."/>
        </authorList>
    </citation>
    <scope>NUCLEOTIDE SEQUENCE [LARGE SCALE GENOMIC DNA]</scope>
    <source>
        <strain evidence="5">CC-VM-7</strain>
    </source>
</reference>
<accession>A0A1B8ZNH2</accession>
<sequence>MKKLFASALFVLVFGFNVLAQEKTYFDENWEKTTQDKMEYYRETSPKGKLTLIKDYYKDGNLQMEGLASDTTPNSEVFDGKVTWYTPEGKVMNTITYSNGKQVGPSQNFDASGRLLEDMVYKADGSFSGKMFGYKDPEDENSFNSLTVYENSLPVKTTVYDEDIKGIRHETITDKDGNYETKYYGEKGKYLGSGYSKSGENMLVDYYPNPMRVSKIEKYKSDGSVKEGIIYGKNGKVLQEQKRNKKDGYKTTYDESGKKIGHLIYQYDKENDTYTPMEGEDYQLSYDYTLISSIDVYKNGSIITSKYFDEAGKLTSEKILKDDITQEIKYYSPDGKLKSTLTYKDDMPYNGISYEGLTEMQYKEGVLVNTKNYFDDHKLKSEKKLNSKQNAYDATIYDNKGAVLYTYNQPVHDEEYDYSFTAQIVQYVKGKPANKASVKEGVLQNGKIRIKDYYGAKELERSGKWILLKVYNAEGKLVQDSKILADSGENLSTDSNTAIQEDQLYSDAE</sequence>